<feature type="compositionally biased region" description="Pro residues" evidence="1">
    <location>
        <begin position="355"/>
        <end position="366"/>
    </location>
</feature>
<dbReference type="AlphaFoldDB" id="A0A6U6PKR4"/>
<evidence type="ECO:0000256" key="1">
    <source>
        <dbReference type="SAM" id="MobiDB-lite"/>
    </source>
</evidence>
<feature type="compositionally biased region" description="Low complexity" evidence="1">
    <location>
        <begin position="336"/>
        <end position="354"/>
    </location>
</feature>
<organism evidence="3">
    <name type="scientific">Zooxanthella nutricula</name>
    <dbReference type="NCBI Taxonomy" id="1333877"/>
    <lineage>
        <taxon>Eukaryota</taxon>
        <taxon>Sar</taxon>
        <taxon>Alveolata</taxon>
        <taxon>Dinophyceae</taxon>
        <taxon>Peridiniales</taxon>
        <taxon>Peridiniales incertae sedis</taxon>
        <taxon>Zooxanthella</taxon>
    </lineage>
</organism>
<evidence type="ECO:0000256" key="2">
    <source>
        <dbReference type="SAM" id="Phobius"/>
    </source>
</evidence>
<keyword evidence="2" id="KW-0812">Transmembrane</keyword>
<keyword evidence="2" id="KW-0472">Membrane</keyword>
<keyword evidence="2" id="KW-1133">Transmembrane helix</keyword>
<evidence type="ECO:0000313" key="3">
    <source>
        <dbReference type="EMBL" id="CAD9600544.1"/>
    </source>
</evidence>
<gene>
    <name evidence="3" type="ORF">BRAN1462_LOCUS37798</name>
</gene>
<reference evidence="3" key="1">
    <citation type="submission" date="2021-01" db="EMBL/GenBank/DDBJ databases">
        <authorList>
            <person name="Corre E."/>
            <person name="Pelletier E."/>
            <person name="Niang G."/>
            <person name="Scheremetjew M."/>
            <person name="Finn R."/>
            <person name="Kale V."/>
            <person name="Holt S."/>
            <person name="Cochrane G."/>
            <person name="Meng A."/>
            <person name="Brown T."/>
            <person name="Cohen L."/>
        </authorList>
    </citation>
    <scope>NUCLEOTIDE SEQUENCE</scope>
    <source>
        <strain evidence="3">RCC3387</strain>
    </source>
</reference>
<sequence>MAVLGVGNGLTTFTYWEYQLLMLCLAGVIGMGVVVMEYAMKRLQVMPVLFPGMFSIREHKFFFFDFEVREVHVAEKLRAQAKMLVRMTLFVVLSYLWQHCVLQTSQSIGTEFPREQCNSEHDCFSSDFHVTTFFNRQHEPVDCSDPKPFDTRVVVSCIRFVKPTATEWLKHIAIAHSVTQLNHKSYEVFVWLAGNSRCLRSIIGALAVVTFALFLSLFFAGVVTEFVASWLSFVMSFSMPVFLWTVWTTSGVCQAMWVRQSREIQQSIEENLQAALKELPGMPAASAPEGIGFASSSLTWQATQMAAQMSKRLMQARVGFSSMLEAVTPRRRTVPPDSVSGSISPASPSPSLGSPEPPGAHVPPAQPSTRFLAPALPGSGDAIVQSETPAAQL</sequence>
<dbReference type="EMBL" id="HBGW01059372">
    <property type="protein sequence ID" value="CAD9600544.1"/>
    <property type="molecule type" value="Transcribed_RNA"/>
</dbReference>
<feature type="region of interest" description="Disordered" evidence="1">
    <location>
        <begin position="329"/>
        <end position="393"/>
    </location>
</feature>
<feature type="transmembrane region" description="Helical" evidence="2">
    <location>
        <begin position="202"/>
        <end position="224"/>
    </location>
</feature>
<accession>A0A6U6PKR4</accession>
<name>A0A6U6PKR4_9DINO</name>
<protein>
    <submittedName>
        <fullName evidence="3">Uncharacterized protein</fullName>
    </submittedName>
</protein>
<feature type="transmembrane region" description="Helical" evidence="2">
    <location>
        <begin position="20"/>
        <end position="40"/>
    </location>
</feature>
<feature type="transmembrane region" description="Helical" evidence="2">
    <location>
        <begin position="230"/>
        <end position="258"/>
    </location>
</feature>
<proteinExistence type="predicted"/>